<feature type="compositionally biased region" description="Basic and acidic residues" evidence="4">
    <location>
        <begin position="274"/>
        <end position="283"/>
    </location>
</feature>
<keyword evidence="3" id="KW-0378">Hydrolase</keyword>
<gene>
    <name evidence="6" type="ORF">V5R04_15575</name>
</gene>
<protein>
    <submittedName>
        <fullName evidence="6">HK97 family phage prohead protease</fullName>
    </submittedName>
</protein>
<evidence type="ECO:0000256" key="1">
    <source>
        <dbReference type="ARBA" id="ARBA00022612"/>
    </source>
</evidence>
<sequence length="304" mass="33546">MIAQALGSPTSHDPPAGIAEAARKARWAAINVALDEDLDVDAWVIHSWPSEAQMKRYEDAGAEVHTIDPGLETVLAQAEADERPAATIELIHKWYEQKEEGMKTLDLQVGSVIRKTMNAEVSKVSSEGNGSFEALVAVFGNRDSYWDVVMPGAFEETLKSAADFPCLWAHQFNDETAIIGRFTAEETKDGLLVKAGFLDTERAQRIRHLMQEGLIREFSWSGKIREGAWVHPEDGDEYYEIRKVDLWEAGPCFKGANDATELIGVKSTPPRKTSPVEEPKLKASPEAFSVSPSLKARLALSVIP</sequence>
<dbReference type="NCBIfam" id="TIGR01543">
    <property type="entry name" value="proheadase_HK97"/>
    <property type="match status" value="1"/>
</dbReference>
<evidence type="ECO:0000256" key="2">
    <source>
        <dbReference type="ARBA" id="ARBA00022670"/>
    </source>
</evidence>
<evidence type="ECO:0000259" key="5">
    <source>
        <dbReference type="Pfam" id="PF04586"/>
    </source>
</evidence>
<dbReference type="Pfam" id="PF04586">
    <property type="entry name" value="Peptidase_S78"/>
    <property type="match status" value="1"/>
</dbReference>
<name>A0AAU7DX29_9MICO</name>
<dbReference type="EMBL" id="CP146203">
    <property type="protein sequence ID" value="XBH21605.1"/>
    <property type="molecule type" value="Genomic_DNA"/>
</dbReference>
<dbReference type="AlphaFoldDB" id="A0AAU7DX29"/>
<keyword evidence="2 6" id="KW-0645">Protease</keyword>
<reference evidence="6" key="1">
    <citation type="submission" date="2024-02" db="EMBL/GenBank/DDBJ databases">
        <title>Tomenella chthoni gen. nov. sp. nov., a member of the family Jonesiaceae isolated from bat guano.</title>
        <authorList>
            <person name="Miller S.L."/>
            <person name="King J."/>
            <person name="Sankaranarayanan K."/>
            <person name="Lawson P.A."/>
        </authorList>
    </citation>
    <scope>NUCLEOTIDE SEQUENCE</scope>
    <source>
        <strain evidence="6">BS-20</strain>
    </source>
</reference>
<proteinExistence type="predicted"/>
<evidence type="ECO:0000313" key="6">
    <source>
        <dbReference type="EMBL" id="XBH21605.1"/>
    </source>
</evidence>
<keyword evidence="1" id="KW-1188">Viral release from host cell</keyword>
<evidence type="ECO:0000256" key="4">
    <source>
        <dbReference type="SAM" id="MobiDB-lite"/>
    </source>
</evidence>
<dbReference type="InterPro" id="IPR054613">
    <property type="entry name" value="Peptidase_S78_dom"/>
</dbReference>
<dbReference type="GO" id="GO:0008233">
    <property type="term" value="F:peptidase activity"/>
    <property type="evidence" value="ECO:0007669"/>
    <property type="project" value="UniProtKB-KW"/>
</dbReference>
<dbReference type="GO" id="GO:0006508">
    <property type="term" value="P:proteolysis"/>
    <property type="evidence" value="ECO:0007669"/>
    <property type="project" value="UniProtKB-KW"/>
</dbReference>
<organism evidence="6">
    <name type="scientific">Jonesiaceae bacterium BS-20</name>
    <dbReference type="NCBI Taxonomy" id="3120821"/>
    <lineage>
        <taxon>Bacteria</taxon>
        <taxon>Bacillati</taxon>
        <taxon>Actinomycetota</taxon>
        <taxon>Actinomycetes</taxon>
        <taxon>Micrococcales</taxon>
        <taxon>Jonesiaceae</taxon>
    </lineage>
</organism>
<accession>A0AAU7DX29</accession>
<evidence type="ECO:0000256" key="3">
    <source>
        <dbReference type="ARBA" id="ARBA00022801"/>
    </source>
</evidence>
<feature type="domain" description="Prohead serine protease" evidence="5">
    <location>
        <begin position="120"/>
        <end position="263"/>
    </location>
</feature>
<dbReference type="InterPro" id="IPR006433">
    <property type="entry name" value="Prohead_protease"/>
</dbReference>
<feature type="region of interest" description="Disordered" evidence="4">
    <location>
        <begin position="267"/>
        <end position="289"/>
    </location>
</feature>